<organism evidence="1 2">
    <name type="scientific">Vreelandella rituensis</name>
    <dbReference type="NCBI Taxonomy" id="2282306"/>
    <lineage>
        <taxon>Bacteria</taxon>
        <taxon>Pseudomonadati</taxon>
        <taxon>Pseudomonadota</taxon>
        <taxon>Gammaproteobacteria</taxon>
        <taxon>Oceanospirillales</taxon>
        <taxon>Halomonadaceae</taxon>
        <taxon>Vreelandella</taxon>
    </lineage>
</organism>
<reference evidence="1 2" key="1">
    <citation type="submission" date="2018-07" db="EMBL/GenBank/DDBJ databases">
        <title>Halomonas rutogse sp. nov., isolated from Lake TangqianCo on Tibetan Plateau.</title>
        <authorList>
            <person name="Lu H."/>
            <person name="Xing P."/>
            <person name="Wu Q."/>
        </authorList>
    </citation>
    <scope>NUCLEOTIDE SEQUENCE [LARGE SCALE GENOMIC DNA]</scope>
    <source>
        <strain evidence="1 2">TQ8S</strain>
    </source>
</reference>
<evidence type="ECO:0000313" key="2">
    <source>
        <dbReference type="Proteomes" id="UP000253204"/>
    </source>
</evidence>
<dbReference type="AlphaFoldDB" id="A0A368U5B9"/>
<name>A0A368U5B9_9GAMM</name>
<gene>
    <name evidence="1" type="ORF">DU506_09765</name>
</gene>
<proteinExistence type="predicted"/>
<dbReference type="OrthoDB" id="6171523at2"/>
<dbReference type="Proteomes" id="UP000253204">
    <property type="component" value="Unassembled WGS sequence"/>
</dbReference>
<sequence length="180" mass="20205">MSLALGTSVHGATFNIEDSVQHMHWQSMSLVLGDERHFRAVETHSYSDASLSLNATAGVCDLPWLEMRVELDERQGKSRAVNLVPARLRVDEAIRHESMAEFITERGDSGFYTHFYLNDVTSLIEEMREGDAFYLGFEQGEQAPWYMTFSLQGAEAAIERMQAACHANTNASIGTGRENR</sequence>
<keyword evidence="2" id="KW-1185">Reference proteome</keyword>
<protein>
    <submittedName>
        <fullName evidence="1">Uncharacterized protein</fullName>
    </submittedName>
</protein>
<dbReference type="EMBL" id="QPIJ01000019">
    <property type="protein sequence ID" value="RCV92071.1"/>
    <property type="molecule type" value="Genomic_DNA"/>
</dbReference>
<comment type="caution">
    <text evidence="1">The sequence shown here is derived from an EMBL/GenBank/DDBJ whole genome shotgun (WGS) entry which is preliminary data.</text>
</comment>
<evidence type="ECO:0000313" key="1">
    <source>
        <dbReference type="EMBL" id="RCV92071.1"/>
    </source>
</evidence>
<accession>A0A368U5B9</accession>